<organism evidence="3 4">
    <name type="scientific">Colletotrichum destructivum</name>
    <dbReference type="NCBI Taxonomy" id="34406"/>
    <lineage>
        <taxon>Eukaryota</taxon>
        <taxon>Fungi</taxon>
        <taxon>Dikarya</taxon>
        <taxon>Ascomycota</taxon>
        <taxon>Pezizomycotina</taxon>
        <taxon>Sordariomycetes</taxon>
        <taxon>Hypocreomycetidae</taxon>
        <taxon>Glomerellales</taxon>
        <taxon>Glomerellaceae</taxon>
        <taxon>Colletotrichum</taxon>
        <taxon>Colletotrichum destructivum species complex</taxon>
    </lineage>
</organism>
<feature type="domain" description="PD-(D/E)XK nuclease-like" evidence="2">
    <location>
        <begin position="206"/>
        <end position="433"/>
    </location>
</feature>
<feature type="compositionally biased region" description="Low complexity" evidence="1">
    <location>
        <begin position="110"/>
        <end position="127"/>
    </location>
</feature>
<evidence type="ECO:0000259" key="2">
    <source>
        <dbReference type="Pfam" id="PF20516"/>
    </source>
</evidence>
<dbReference type="KEGG" id="cdet:87952076"/>
<name>A0AAX4J598_9PEZI</name>
<evidence type="ECO:0000313" key="3">
    <source>
        <dbReference type="EMBL" id="WQF90563.1"/>
    </source>
</evidence>
<dbReference type="AlphaFoldDB" id="A0AAX4J598"/>
<reference evidence="4" key="1">
    <citation type="journal article" date="2023" name="bioRxiv">
        <title>Complete genome of the Medicago anthracnose fungus, Colletotrichum destructivum, reveals a mini-chromosome-like region within a core chromosome.</title>
        <authorList>
            <person name="Lapalu N."/>
            <person name="Simon A."/>
            <person name="Lu A."/>
            <person name="Plaumann P.-L."/>
            <person name="Amselem J."/>
            <person name="Pigne S."/>
            <person name="Auger A."/>
            <person name="Koch C."/>
            <person name="Dallery J.-F."/>
            <person name="O'Connell R.J."/>
        </authorList>
    </citation>
    <scope>NUCLEOTIDE SEQUENCE [LARGE SCALE GENOMIC DNA]</scope>
    <source>
        <strain evidence="4">CBS 520.97</strain>
    </source>
</reference>
<dbReference type="RefSeq" id="XP_062787783.1">
    <property type="nucleotide sequence ID" value="XM_062931732.1"/>
</dbReference>
<evidence type="ECO:0000313" key="4">
    <source>
        <dbReference type="Proteomes" id="UP001322277"/>
    </source>
</evidence>
<dbReference type="Proteomes" id="UP001322277">
    <property type="component" value="Chromosome 12"/>
</dbReference>
<feature type="region of interest" description="Disordered" evidence="1">
    <location>
        <begin position="79"/>
        <end position="132"/>
    </location>
</feature>
<gene>
    <name evidence="3" type="ORF">CDEST_15577</name>
</gene>
<evidence type="ECO:0000256" key="1">
    <source>
        <dbReference type="SAM" id="MobiDB-lite"/>
    </source>
</evidence>
<accession>A0AAX4J598</accession>
<proteinExistence type="predicted"/>
<dbReference type="InterPro" id="IPR046797">
    <property type="entry name" value="PDDEXK_12"/>
</dbReference>
<dbReference type="Pfam" id="PF20516">
    <property type="entry name" value="PDDEXK_12"/>
    <property type="match status" value="1"/>
</dbReference>
<dbReference type="GeneID" id="87952076"/>
<dbReference type="EMBL" id="CP137316">
    <property type="protein sequence ID" value="WQF90563.1"/>
    <property type="molecule type" value="Genomic_DNA"/>
</dbReference>
<sequence length="453" mass="50389">MPMPIDCLASPPAVRTRSPWIRRRSSMLPVSLDGAACYQPSRFIEEWIEHLENSNCDLYFDSYLEQAAPAISISIMSRTPSPQKRKATHPDPDATPTGPAFTKSTIDTASESSDVVSFSSSRSGASSPKKREAELRADLRYPLHRQHISSLQQPTALMTDLMDLEDGPVIPSSVRELMTRDSTWSNRPKAAWFHSQVAPPRADAQSPSHASLDGDTYTYMRLAEIRENTILCKTRMEHEAGWNGAVHAPLLQVALRSEPEISHRNVSSTTCRILPAFRESNPFLTDVKIDYAFFLEPAPENPLAAALQAYRQPNPHARHVALVQLPDNPNTPAAIPVETKSASADAVLGPVQLATWARAHFRHLESLPSAADLPLLPVIFVHGATWRVDFAQRTHDKLIMWEGFLMGSSDEMYGCYKIVAHLRRLARWSREEYGAWLLGALQPDLEGSDTLTA</sequence>
<keyword evidence="4" id="KW-1185">Reference proteome</keyword>
<protein>
    <submittedName>
        <fullName evidence="3">PD-(D/E)XK nuclease</fullName>
    </submittedName>
</protein>